<feature type="compositionally biased region" description="Gly residues" evidence="1">
    <location>
        <begin position="195"/>
        <end position="220"/>
    </location>
</feature>
<dbReference type="EMBL" id="BAAANN010000022">
    <property type="protein sequence ID" value="GAA1971489.1"/>
    <property type="molecule type" value="Genomic_DNA"/>
</dbReference>
<feature type="compositionally biased region" description="Gly residues" evidence="1">
    <location>
        <begin position="339"/>
        <end position="367"/>
    </location>
</feature>
<protein>
    <recommendedName>
        <fullName evidence="4">PPE family protein</fullName>
    </recommendedName>
</protein>
<comment type="caution">
    <text evidence="2">The sequence shown here is derived from an EMBL/GenBank/DDBJ whole genome shotgun (WGS) entry which is preliminary data.</text>
</comment>
<evidence type="ECO:0000313" key="3">
    <source>
        <dbReference type="Proteomes" id="UP001501116"/>
    </source>
</evidence>
<feature type="compositionally biased region" description="Gly residues" evidence="1">
    <location>
        <begin position="253"/>
        <end position="273"/>
    </location>
</feature>
<proteinExistence type="predicted"/>
<feature type="compositionally biased region" description="Gly residues" evidence="1">
    <location>
        <begin position="377"/>
        <end position="392"/>
    </location>
</feature>
<name>A0ABP5D337_9PSEU</name>
<sequence>MGAFDELFKEEFDKIKAEADQFMTAQQIYDNFDKARGTGSLQDARNTLQKVEEQYTIREHDITKLAASMEEGWAGAASGAAQRGAGPMAVEHGHAAQALATAKDLLQNQSDTFHDTKSRVVQIPPYPDQDQTFRDMLSGDQDTALAKITSYHSALGGNVKAMDDWTTSSNHNAGMMPGSYGSIDPHALDVSTGPATGGGGGKKPGEPGGGGGAKKPGGGSPVLPPRHGPGAEGGGGTAGGGPGRGIAEPPGWGQPGTEGGNRGPSGKGIGDSGDTGNHLPDDSTTPGSYDPASFRPGTSDPSVGGWRPGAVGALGGLGPGSGGGDSASTGSVFVTAEPGGPGGPDAGALAGGKATGGAVGGAQGARAGGAAAPGAKGAAGGGQGMMGAGGGKGKSEDEEHKRKYGIEEDSIFDDGDEKEVDPRTGWAPTQPVIGQ</sequence>
<dbReference type="InterPro" id="IPR038332">
    <property type="entry name" value="PPE_sf"/>
</dbReference>
<reference evidence="3" key="1">
    <citation type="journal article" date="2019" name="Int. J. Syst. Evol. Microbiol.">
        <title>The Global Catalogue of Microorganisms (GCM) 10K type strain sequencing project: providing services to taxonomists for standard genome sequencing and annotation.</title>
        <authorList>
            <consortium name="The Broad Institute Genomics Platform"/>
            <consortium name="The Broad Institute Genome Sequencing Center for Infectious Disease"/>
            <person name="Wu L."/>
            <person name="Ma J."/>
        </authorList>
    </citation>
    <scope>NUCLEOTIDE SEQUENCE [LARGE SCALE GENOMIC DNA]</scope>
    <source>
        <strain evidence="3">JCM 14545</strain>
    </source>
</reference>
<dbReference type="Proteomes" id="UP001501116">
    <property type="component" value="Unassembled WGS sequence"/>
</dbReference>
<dbReference type="RefSeq" id="WP_344424131.1">
    <property type="nucleotide sequence ID" value="NZ_BAAANN010000022.1"/>
</dbReference>
<feature type="compositionally biased region" description="Gly residues" evidence="1">
    <location>
        <begin position="230"/>
        <end position="244"/>
    </location>
</feature>
<gene>
    <name evidence="2" type="ORF">GCM10009754_52140</name>
</gene>
<accession>A0ABP5D337</accession>
<feature type="compositionally biased region" description="Basic and acidic residues" evidence="1">
    <location>
        <begin position="393"/>
        <end position="406"/>
    </location>
</feature>
<keyword evidence="3" id="KW-1185">Reference proteome</keyword>
<dbReference type="Gene3D" id="1.20.1260.20">
    <property type="entry name" value="PPE superfamily"/>
    <property type="match status" value="1"/>
</dbReference>
<evidence type="ECO:0000313" key="2">
    <source>
        <dbReference type="EMBL" id="GAA1971489.1"/>
    </source>
</evidence>
<organism evidence="2 3">
    <name type="scientific">Amycolatopsis minnesotensis</name>
    <dbReference type="NCBI Taxonomy" id="337894"/>
    <lineage>
        <taxon>Bacteria</taxon>
        <taxon>Bacillati</taxon>
        <taxon>Actinomycetota</taxon>
        <taxon>Actinomycetes</taxon>
        <taxon>Pseudonocardiales</taxon>
        <taxon>Pseudonocardiaceae</taxon>
        <taxon>Amycolatopsis</taxon>
    </lineage>
</organism>
<evidence type="ECO:0008006" key="4">
    <source>
        <dbReference type="Google" id="ProtNLM"/>
    </source>
</evidence>
<feature type="compositionally biased region" description="Gly residues" evidence="1">
    <location>
        <begin position="312"/>
        <end position="325"/>
    </location>
</feature>
<feature type="region of interest" description="Disordered" evidence="1">
    <location>
        <begin position="176"/>
        <end position="435"/>
    </location>
</feature>
<evidence type="ECO:0000256" key="1">
    <source>
        <dbReference type="SAM" id="MobiDB-lite"/>
    </source>
</evidence>
<feature type="compositionally biased region" description="Acidic residues" evidence="1">
    <location>
        <begin position="407"/>
        <end position="419"/>
    </location>
</feature>